<sequence length="82" mass="9369">MLAAIYCALSPPYNHEYVPSAYLVPDIRATKMSRKKHPARLQDLIVLTRLIIFHLPDNCHYRRPAFEGSKGNILCNSVLQFA</sequence>
<dbReference type="AlphaFoldDB" id="A0A915BAV9"/>
<dbReference type="WBParaSite" id="PgR031_g025_t08">
    <property type="protein sequence ID" value="PgR031_g025_t08"/>
    <property type="gene ID" value="PgR031_g025"/>
</dbReference>
<keyword evidence="1" id="KW-1185">Reference proteome</keyword>
<evidence type="ECO:0000313" key="2">
    <source>
        <dbReference type="WBParaSite" id="PgR031_g025_t08"/>
    </source>
</evidence>
<protein>
    <submittedName>
        <fullName evidence="2">Pantothenate kinase</fullName>
    </submittedName>
</protein>
<dbReference type="Proteomes" id="UP000887569">
    <property type="component" value="Unplaced"/>
</dbReference>
<reference evidence="2" key="1">
    <citation type="submission" date="2022-11" db="UniProtKB">
        <authorList>
            <consortium name="WormBaseParasite"/>
        </authorList>
    </citation>
    <scope>IDENTIFICATION</scope>
</reference>
<organism evidence="1 2">
    <name type="scientific">Parascaris univalens</name>
    <name type="common">Nematode worm</name>
    <dbReference type="NCBI Taxonomy" id="6257"/>
    <lineage>
        <taxon>Eukaryota</taxon>
        <taxon>Metazoa</taxon>
        <taxon>Ecdysozoa</taxon>
        <taxon>Nematoda</taxon>
        <taxon>Chromadorea</taxon>
        <taxon>Rhabditida</taxon>
        <taxon>Spirurina</taxon>
        <taxon>Ascaridomorpha</taxon>
        <taxon>Ascaridoidea</taxon>
        <taxon>Ascarididae</taxon>
        <taxon>Parascaris</taxon>
    </lineage>
</organism>
<accession>A0A915BAV9</accession>
<name>A0A915BAV9_PARUN</name>
<evidence type="ECO:0000313" key="1">
    <source>
        <dbReference type="Proteomes" id="UP000887569"/>
    </source>
</evidence>
<proteinExistence type="predicted"/>